<evidence type="ECO:0000313" key="12">
    <source>
        <dbReference type="Proteomes" id="UP001383392"/>
    </source>
</evidence>
<evidence type="ECO:0000313" key="9">
    <source>
        <dbReference type="EMBL" id="MEK0309268.1"/>
    </source>
</evidence>
<dbReference type="CDD" id="cd00077">
    <property type="entry name" value="HDc"/>
    <property type="match status" value="1"/>
</dbReference>
<comment type="similarity">
    <text evidence="5">Belongs to the RNase Y family.</text>
</comment>
<dbReference type="CDD" id="cd22431">
    <property type="entry name" value="KH-I_RNaseY"/>
    <property type="match status" value="1"/>
</dbReference>
<comment type="subcellular location">
    <subcellularLocation>
        <location evidence="5">Cell membrane</location>
        <topology evidence="5">Single-pass membrane protein</topology>
    </subcellularLocation>
</comment>
<dbReference type="Pfam" id="PF00013">
    <property type="entry name" value="KH_1"/>
    <property type="match status" value="1"/>
</dbReference>
<dbReference type="SUPFAM" id="SSF109604">
    <property type="entry name" value="HD-domain/PDEase-like"/>
    <property type="match status" value="1"/>
</dbReference>
<protein>
    <recommendedName>
        <fullName evidence="5 6">Ribonuclease Y</fullName>
        <shortName evidence="5">RNase Y</shortName>
        <ecNumber evidence="5 6">3.1.-.-</ecNumber>
    </recommendedName>
</protein>
<dbReference type="InterPro" id="IPR006674">
    <property type="entry name" value="HD_domain"/>
</dbReference>
<evidence type="ECO:0000313" key="11">
    <source>
        <dbReference type="Proteomes" id="UP000189722"/>
    </source>
</evidence>
<reference evidence="9 12" key="2">
    <citation type="journal article" date="2023" name="Int. J. Syst. Evol. Microbiol.">
        <title>The observation of taxonomic boundaries for the 16SrII and 16SrXXV phytoplasmas using genome-based delimitation.</title>
        <authorList>
            <person name="Rodrigues Jardim B."/>
            <person name="Tran-Nguyen L.T.T."/>
            <person name="Gambley C."/>
            <person name="Al-Sadi A.M."/>
            <person name="Al-Subhi A.M."/>
            <person name="Foissac X."/>
            <person name="Salar P."/>
            <person name="Cai H."/>
            <person name="Yang J.Y."/>
            <person name="Davis R."/>
            <person name="Jones L."/>
            <person name="Rodoni B."/>
            <person name="Constable F.E."/>
        </authorList>
    </citation>
    <scope>NUCLEOTIDE SEQUENCE [LARGE SCALE GENOMIC DNA]</scope>
    <source>
        <strain evidence="9">BAWM-OMN-P75</strain>
    </source>
</reference>
<dbReference type="InterPro" id="IPR036612">
    <property type="entry name" value="KH_dom_type_1_sf"/>
</dbReference>
<dbReference type="HAMAP" id="MF_00335">
    <property type="entry name" value="RNase_Y"/>
    <property type="match status" value="1"/>
</dbReference>
<keyword evidence="1 5" id="KW-0540">Nuclease</keyword>
<dbReference type="SUPFAM" id="SSF54791">
    <property type="entry name" value="Eukaryotic type KH-domain (KH-domain type I)"/>
    <property type="match status" value="1"/>
</dbReference>
<dbReference type="Pfam" id="PF01966">
    <property type="entry name" value="HD"/>
    <property type="match status" value="1"/>
</dbReference>
<dbReference type="NCBIfam" id="TIGR00277">
    <property type="entry name" value="HDIG"/>
    <property type="match status" value="1"/>
</dbReference>
<evidence type="ECO:0000256" key="2">
    <source>
        <dbReference type="ARBA" id="ARBA00022759"/>
    </source>
</evidence>
<dbReference type="PROSITE" id="PS51831">
    <property type="entry name" value="HD"/>
    <property type="match status" value="1"/>
</dbReference>
<dbReference type="GO" id="GO:0003723">
    <property type="term" value="F:RNA binding"/>
    <property type="evidence" value="ECO:0007669"/>
    <property type="project" value="UniProtKB-UniRule"/>
</dbReference>
<dbReference type="SMART" id="SM00471">
    <property type="entry name" value="HDc"/>
    <property type="match status" value="1"/>
</dbReference>
<dbReference type="InterPro" id="IPR003607">
    <property type="entry name" value="HD/PDEase_dom"/>
</dbReference>
<dbReference type="GO" id="GO:0005886">
    <property type="term" value="C:plasma membrane"/>
    <property type="evidence" value="ECO:0007669"/>
    <property type="project" value="UniProtKB-SubCell"/>
</dbReference>
<dbReference type="GO" id="GO:0006402">
    <property type="term" value="P:mRNA catabolic process"/>
    <property type="evidence" value="ECO:0007669"/>
    <property type="project" value="UniProtKB-UniRule"/>
</dbReference>
<dbReference type="NCBIfam" id="TIGR03319">
    <property type="entry name" value="RNase_Y"/>
    <property type="match status" value="1"/>
</dbReference>
<comment type="function">
    <text evidence="5">Endoribonuclease that initiates mRNA decay.</text>
</comment>
<keyword evidence="2 5" id="KW-0255">Endonuclease</keyword>
<dbReference type="PANTHER" id="PTHR12826">
    <property type="entry name" value="RIBONUCLEASE Y"/>
    <property type="match status" value="1"/>
</dbReference>
<keyword evidence="7" id="KW-0175">Coiled coil</keyword>
<dbReference type="RefSeq" id="WP_078123080.1">
    <property type="nucleotide sequence ID" value="NZ_JAOSJG010000022.1"/>
</dbReference>
<keyword evidence="3 5" id="KW-0378">Hydrolase</keyword>
<evidence type="ECO:0000313" key="10">
    <source>
        <dbReference type="EMBL" id="OOP58898.1"/>
    </source>
</evidence>
<dbReference type="STRING" id="180978.B2G44_01440"/>
<dbReference type="Gene3D" id="1.10.3210.10">
    <property type="entry name" value="Hypothetical protein af1432"/>
    <property type="match status" value="1"/>
</dbReference>
<dbReference type="EC" id="3.1.-.-" evidence="5 6"/>
<organism evidence="10 11">
    <name type="scientific">Candidatus Phytoplasma citri</name>
    <dbReference type="NCBI Taxonomy" id="180978"/>
    <lineage>
        <taxon>Bacteria</taxon>
        <taxon>Bacillati</taxon>
        <taxon>Mycoplasmatota</taxon>
        <taxon>Mollicutes</taxon>
        <taxon>Acholeplasmatales</taxon>
        <taxon>Acholeplasmataceae</taxon>
        <taxon>Candidatus Phytoplasma</taxon>
        <taxon>16SrII (Peanut WB group)</taxon>
    </lineage>
</organism>
<dbReference type="Proteomes" id="UP001383392">
    <property type="component" value="Unassembled WGS sequence"/>
</dbReference>
<feature type="domain" description="HD" evidence="8">
    <location>
        <begin position="340"/>
        <end position="433"/>
    </location>
</feature>
<evidence type="ECO:0000256" key="6">
    <source>
        <dbReference type="NCBIfam" id="TIGR03319"/>
    </source>
</evidence>
<feature type="transmembrane region" description="Helical" evidence="5">
    <location>
        <begin position="12"/>
        <end position="33"/>
    </location>
</feature>
<keyword evidence="4 5" id="KW-0694">RNA-binding</keyword>
<dbReference type="PANTHER" id="PTHR12826:SF15">
    <property type="entry name" value="RIBONUCLEASE Y"/>
    <property type="match status" value="1"/>
</dbReference>
<keyword evidence="5" id="KW-0472">Membrane</keyword>
<keyword evidence="5" id="KW-0812">Transmembrane</keyword>
<dbReference type="InterPro" id="IPR004088">
    <property type="entry name" value="KH_dom_type_1"/>
</dbReference>
<dbReference type="AlphaFoldDB" id="A0A1S9M0T5"/>
<dbReference type="InterPro" id="IPR006675">
    <property type="entry name" value="HDIG_dom"/>
</dbReference>
<dbReference type="InterPro" id="IPR022711">
    <property type="entry name" value="RNase_Y_N"/>
</dbReference>
<gene>
    <name evidence="5 9" type="primary">rny</name>
    <name evidence="10" type="ORF">B2G44_01440</name>
    <name evidence="9" type="ORF">OC712_02110</name>
</gene>
<evidence type="ECO:0000256" key="7">
    <source>
        <dbReference type="SAM" id="Coils"/>
    </source>
</evidence>
<dbReference type="OrthoDB" id="9803205at2"/>
<name>A0A1S9M0T5_9MOLU</name>
<dbReference type="SMART" id="SM00322">
    <property type="entry name" value="KH"/>
    <property type="match status" value="1"/>
</dbReference>
<keyword evidence="5" id="KW-1003">Cell membrane</keyword>
<proteinExistence type="inferred from homology"/>
<reference evidence="10 11" key="1">
    <citation type="submission" date="2017-02" db="EMBL/GenBank/DDBJ databases">
        <title>A draft genome of 'Candidatus Phytoplasma aurantifolia' the agent of the witches-broom disease of lime.</title>
        <authorList>
            <person name="Foissac X."/>
            <person name="Carle P."/>
        </authorList>
    </citation>
    <scope>NUCLEOTIDE SEQUENCE [LARGE SCALE GENOMIC DNA]</scope>
    <source>
        <strain evidence="10 11">WBDL</strain>
    </source>
</reference>
<evidence type="ECO:0000256" key="5">
    <source>
        <dbReference type="HAMAP-Rule" id="MF_00335"/>
    </source>
</evidence>
<sequence>MLGTSTKWFLALFIYLPLIIVILGLLYYLIFYYQQKIKKIIQTTKQKAQEKISSAQMIAQEMISKAKQEIHILKKEVEEDLNLRRRIIVNLEEQIIHKEELLNSRTRYLNDKEELLYMKEQKINISQEQIEQMQNKVQNLIIKRQNELEHIASLTKEQAKQIIMEEIRKNSQQEIMNYIKSQEEEYKFQVKKKAHVLLVSTMQQLSRKISSENNVDIVYLDNNELKGRIIGKEGRNIRTFQIITGVDLIIDDIPNTVILSSFDSKRREIARRTLENLILDGRITPVSIEQTFTKVQDEFDNFIQDIGEEAILEAKIGFLDEELIKLLGSLHFRTSHGQNVLKHSLEVSFLAGKLAAEIGENEVLARRAGLLHDIGKSLDYQLEGSHVKIGLDIVMKHKEPLEVIDAVASHHEDQEPSSIIAVLVAIADAISASRPGARRDSLDNYIKRITQLEEIANKIPGVEKSYAIKSGREIRVIVDPKQIDDLAIFTVIQTIKDQIMKNIRYNGSIKITVIREVRLTEISNLSIS</sequence>
<dbReference type="EMBL" id="JAOSJG010000022">
    <property type="protein sequence ID" value="MEK0309268.1"/>
    <property type="molecule type" value="Genomic_DNA"/>
</dbReference>
<keyword evidence="12" id="KW-1185">Reference proteome</keyword>
<accession>A0A1S9M0T5</accession>
<comment type="caution">
    <text evidence="10">The sequence shown here is derived from an EMBL/GenBank/DDBJ whole genome shotgun (WGS) entry which is preliminary data.</text>
</comment>
<dbReference type="Pfam" id="PF12072">
    <property type="entry name" value="RNase_Y_N"/>
    <property type="match status" value="1"/>
</dbReference>
<dbReference type="GO" id="GO:0004521">
    <property type="term" value="F:RNA endonuclease activity"/>
    <property type="evidence" value="ECO:0007669"/>
    <property type="project" value="UniProtKB-UniRule"/>
</dbReference>
<evidence type="ECO:0000259" key="8">
    <source>
        <dbReference type="PROSITE" id="PS51831"/>
    </source>
</evidence>
<feature type="coiled-coil region" evidence="7">
    <location>
        <begin position="63"/>
        <end position="150"/>
    </location>
</feature>
<keyword evidence="5" id="KW-1133">Transmembrane helix</keyword>
<evidence type="ECO:0000256" key="1">
    <source>
        <dbReference type="ARBA" id="ARBA00022722"/>
    </source>
</evidence>
<evidence type="ECO:0000256" key="3">
    <source>
        <dbReference type="ARBA" id="ARBA00022801"/>
    </source>
</evidence>
<dbReference type="EMBL" id="MWKN01000043">
    <property type="protein sequence ID" value="OOP58898.1"/>
    <property type="molecule type" value="Genomic_DNA"/>
</dbReference>
<dbReference type="InterPro" id="IPR017705">
    <property type="entry name" value="Ribonuclease_Y"/>
</dbReference>
<dbReference type="GO" id="GO:0016787">
    <property type="term" value="F:hydrolase activity"/>
    <property type="evidence" value="ECO:0007669"/>
    <property type="project" value="UniProtKB-KW"/>
</dbReference>
<evidence type="ECO:0000256" key="4">
    <source>
        <dbReference type="ARBA" id="ARBA00022884"/>
    </source>
</evidence>
<dbReference type="Proteomes" id="UP000189722">
    <property type="component" value="Unassembled WGS sequence"/>
</dbReference>
<dbReference type="InterPro" id="IPR004087">
    <property type="entry name" value="KH_dom"/>
</dbReference>